<reference evidence="2" key="2">
    <citation type="submission" date="2022-01" db="EMBL/GenBank/DDBJ databases">
        <authorList>
            <person name="Yamashiro T."/>
            <person name="Shiraishi A."/>
            <person name="Satake H."/>
            <person name="Nakayama K."/>
        </authorList>
    </citation>
    <scope>NUCLEOTIDE SEQUENCE</scope>
</reference>
<dbReference type="EMBL" id="BQNB010015287">
    <property type="protein sequence ID" value="GJT38223.1"/>
    <property type="molecule type" value="Genomic_DNA"/>
</dbReference>
<evidence type="ECO:0000313" key="2">
    <source>
        <dbReference type="EMBL" id="GJT38223.1"/>
    </source>
</evidence>
<gene>
    <name evidence="2" type="ORF">Tco_0938088</name>
</gene>
<reference evidence="2" key="1">
    <citation type="journal article" date="2022" name="Int. J. Mol. Sci.">
        <title>Draft Genome of Tanacetum Coccineum: Genomic Comparison of Closely Related Tanacetum-Family Plants.</title>
        <authorList>
            <person name="Yamashiro T."/>
            <person name="Shiraishi A."/>
            <person name="Nakayama K."/>
            <person name="Satake H."/>
        </authorList>
    </citation>
    <scope>NUCLEOTIDE SEQUENCE</scope>
</reference>
<evidence type="ECO:0000256" key="1">
    <source>
        <dbReference type="SAM" id="MobiDB-lite"/>
    </source>
</evidence>
<evidence type="ECO:0000313" key="3">
    <source>
        <dbReference type="Proteomes" id="UP001151760"/>
    </source>
</evidence>
<organism evidence="2 3">
    <name type="scientific">Tanacetum coccineum</name>
    <dbReference type="NCBI Taxonomy" id="301880"/>
    <lineage>
        <taxon>Eukaryota</taxon>
        <taxon>Viridiplantae</taxon>
        <taxon>Streptophyta</taxon>
        <taxon>Embryophyta</taxon>
        <taxon>Tracheophyta</taxon>
        <taxon>Spermatophyta</taxon>
        <taxon>Magnoliopsida</taxon>
        <taxon>eudicotyledons</taxon>
        <taxon>Gunneridae</taxon>
        <taxon>Pentapetalae</taxon>
        <taxon>asterids</taxon>
        <taxon>campanulids</taxon>
        <taxon>Asterales</taxon>
        <taxon>Asteraceae</taxon>
        <taxon>Asteroideae</taxon>
        <taxon>Anthemideae</taxon>
        <taxon>Anthemidinae</taxon>
        <taxon>Tanacetum</taxon>
    </lineage>
</organism>
<feature type="region of interest" description="Disordered" evidence="1">
    <location>
        <begin position="224"/>
        <end position="246"/>
    </location>
</feature>
<dbReference type="Proteomes" id="UP001151760">
    <property type="component" value="Unassembled WGS sequence"/>
</dbReference>
<accession>A0ABQ5DI34</accession>
<keyword evidence="3" id="KW-1185">Reference proteome</keyword>
<feature type="compositionally biased region" description="Polar residues" evidence="1">
    <location>
        <begin position="224"/>
        <end position="233"/>
    </location>
</feature>
<protein>
    <submittedName>
        <fullName evidence="2">Uncharacterized protein</fullName>
    </submittedName>
</protein>
<proteinExistence type="predicted"/>
<feature type="compositionally biased region" description="Basic and acidic residues" evidence="1">
    <location>
        <begin position="235"/>
        <end position="246"/>
    </location>
</feature>
<comment type="caution">
    <text evidence="2">The sequence shown here is derived from an EMBL/GenBank/DDBJ whole genome shotgun (WGS) entry which is preliminary data.</text>
</comment>
<sequence>MEFETEVYTDEYVSTNGAAITTAGASISTASPLRVSTAEEISTTETLVYIRKSAAKYKGKAKMDESEPEKTKTKLQQKQERVGYEAAVRLQERLDVEERKRIARVIQEEEREKYSKAKKARLLAELINQRKRCFAQQRAEERRNKPLTQAQQRTYMSNYINHMGSHTLQQLKKLSFDELKNLFKATMRRVGTFVPMETEIKREAPELVVGCSKRDAEEELNQWSFKRQNTGENSKPAEESKEKVDGELSQDKLQQLMIIVLEEGFNSADPTEDKEIELWVELKRLFKPDVDYELWKSQKHVHDITWRLYDTCGVHHVSTKDGIDIYMLVEKEYPLSRGVLTQMLAAKLLVEQNNKMSRELLRNIFMMAERPRR</sequence>
<name>A0ABQ5DI34_9ASTR</name>